<dbReference type="GO" id="GO:0000976">
    <property type="term" value="F:transcription cis-regulatory region binding"/>
    <property type="evidence" value="ECO:0007669"/>
    <property type="project" value="TreeGrafter"/>
</dbReference>
<dbReference type="Pfam" id="PF00486">
    <property type="entry name" value="Trans_reg_C"/>
    <property type="match status" value="1"/>
</dbReference>
<evidence type="ECO:0000256" key="7">
    <source>
        <dbReference type="PROSITE-ProRule" id="PRU00169"/>
    </source>
</evidence>
<comment type="caution">
    <text evidence="11">The sequence shown here is derived from an EMBL/GenBank/DDBJ whole genome shotgun (WGS) entry which is preliminary data.</text>
</comment>
<dbReference type="CDD" id="cd00383">
    <property type="entry name" value="trans_reg_C"/>
    <property type="match status" value="1"/>
</dbReference>
<dbReference type="InterPro" id="IPR001789">
    <property type="entry name" value="Sig_transdc_resp-reg_receiver"/>
</dbReference>
<accession>A0A2R5EYR2</accession>
<feature type="modified residue" description="4-aspartylphosphate" evidence="7">
    <location>
        <position position="54"/>
    </location>
</feature>
<evidence type="ECO:0000259" key="10">
    <source>
        <dbReference type="PROSITE" id="PS51755"/>
    </source>
</evidence>
<sequence>MQGAKIMIVEDEREIADLMKDYLEAEQFEVVLCEDGEQALRLFRQLSPHLAILDIMLPKLDGMELCRMIRAESQIPIIILSAKKTDSDKIVGLGLGADDYVVKPFSPSEVVARVKAQLRRSNQLSRPPGPTDVIVCRDLVIHLKAYEVTVRNSPVHFSAKEFEVLRFLARHPNQVFTREQIFADVWGYDQYGDMNTITVHIKKIREKIEADPANPVYLKTVWGIGYKLDGSGR</sequence>
<dbReference type="PANTHER" id="PTHR48111:SF40">
    <property type="entry name" value="PHOSPHATE REGULON TRANSCRIPTIONAL REGULATORY PROTEIN PHOB"/>
    <property type="match status" value="1"/>
</dbReference>
<dbReference type="SMART" id="SM00862">
    <property type="entry name" value="Trans_reg_C"/>
    <property type="match status" value="1"/>
</dbReference>
<dbReference type="AlphaFoldDB" id="A0A2R5EYR2"/>
<evidence type="ECO:0000259" key="9">
    <source>
        <dbReference type="PROSITE" id="PS50110"/>
    </source>
</evidence>
<evidence type="ECO:0000256" key="3">
    <source>
        <dbReference type="ARBA" id="ARBA00023012"/>
    </source>
</evidence>
<dbReference type="InterPro" id="IPR036388">
    <property type="entry name" value="WH-like_DNA-bd_sf"/>
</dbReference>
<dbReference type="InterPro" id="IPR016032">
    <property type="entry name" value="Sig_transdc_resp-reg_C-effctor"/>
</dbReference>
<dbReference type="GO" id="GO:0006355">
    <property type="term" value="P:regulation of DNA-templated transcription"/>
    <property type="evidence" value="ECO:0007669"/>
    <property type="project" value="InterPro"/>
</dbReference>
<dbReference type="SMART" id="SM00448">
    <property type="entry name" value="REC"/>
    <property type="match status" value="1"/>
</dbReference>
<evidence type="ECO:0000256" key="1">
    <source>
        <dbReference type="ARBA" id="ARBA00004496"/>
    </source>
</evidence>
<dbReference type="InterPro" id="IPR011006">
    <property type="entry name" value="CheY-like_superfamily"/>
</dbReference>
<dbReference type="Gene3D" id="1.10.10.10">
    <property type="entry name" value="Winged helix-like DNA-binding domain superfamily/Winged helix DNA-binding domain"/>
    <property type="match status" value="1"/>
</dbReference>
<evidence type="ECO:0000256" key="5">
    <source>
        <dbReference type="ARBA" id="ARBA00023125"/>
    </source>
</evidence>
<dbReference type="FunFam" id="1.10.10.10:FF:000018">
    <property type="entry name" value="DNA-binding response regulator ResD"/>
    <property type="match status" value="1"/>
</dbReference>
<dbReference type="GO" id="GO:0005829">
    <property type="term" value="C:cytosol"/>
    <property type="evidence" value="ECO:0007669"/>
    <property type="project" value="TreeGrafter"/>
</dbReference>
<protein>
    <submittedName>
        <fullName evidence="11">DNA-binding response regulator</fullName>
    </submittedName>
</protein>
<evidence type="ECO:0000313" key="11">
    <source>
        <dbReference type="EMBL" id="GBG11255.1"/>
    </source>
</evidence>
<dbReference type="Gene3D" id="6.10.250.690">
    <property type="match status" value="1"/>
</dbReference>
<keyword evidence="12" id="KW-1185">Reference proteome</keyword>
<evidence type="ECO:0000256" key="4">
    <source>
        <dbReference type="ARBA" id="ARBA00023015"/>
    </source>
</evidence>
<dbReference type="SUPFAM" id="SSF46894">
    <property type="entry name" value="C-terminal effector domain of the bipartite response regulators"/>
    <property type="match status" value="1"/>
</dbReference>
<dbReference type="Gene3D" id="3.40.50.2300">
    <property type="match status" value="1"/>
</dbReference>
<keyword evidence="3" id="KW-0902">Two-component regulatory system</keyword>
<dbReference type="Proteomes" id="UP000245202">
    <property type="component" value="Unassembled WGS sequence"/>
</dbReference>
<dbReference type="InterPro" id="IPR001867">
    <property type="entry name" value="OmpR/PhoB-type_DNA-bd"/>
</dbReference>
<dbReference type="InterPro" id="IPR039420">
    <property type="entry name" value="WalR-like"/>
</dbReference>
<dbReference type="EMBL" id="BDQX01000390">
    <property type="protein sequence ID" value="GBG11255.1"/>
    <property type="molecule type" value="Genomic_DNA"/>
</dbReference>
<proteinExistence type="predicted"/>
<reference evidence="11 12" key="1">
    <citation type="submission" date="2017-08" db="EMBL/GenBank/DDBJ databases">
        <title>Substantial Increase in Enzyme Production by Combined Drug-Resistance Mutations in Paenibacillus agaridevorans.</title>
        <authorList>
            <person name="Tanaka Y."/>
            <person name="Funane K."/>
            <person name="Hosaka T."/>
            <person name="Shiwa Y."/>
            <person name="Fujita N."/>
            <person name="Miyazaki T."/>
            <person name="Yoshikawa H."/>
            <person name="Murakami K."/>
            <person name="Kasahara K."/>
            <person name="Inaoka T."/>
            <person name="Hiraga Y."/>
            <person name="Ochi K."/>
        </authorList>
    </citation>
    <scope>NUCLEOTIDE SEQUENCE [LARGE SCALE GENOMIC DNA]</scope>
    <source>
        <strain evidence="11 12">T-3040</strain>
    </source>
</reference>
<dbReference type="GO" id="GO:0000156">
    <property type="term" value="F:phosphorelay response regulator activity"/>
    <property type="evidence" value="ECO:0007669"/>
    <property type="project" value="TreeGrafter"/>
</dbReference>
<keyword evidence="5 8" id="KW-0238">DNA-binding</keyword>
<dbReference type="PROSITE" id="PS51755">
    <property type="entry name" value="OMPR_PHOB"/>
    <property type="match status" value="1"/>
</dbReference>
<dbReference type="SUPFAM" id="SSF52172">
    <property type="entry name" value="CheY-like"/>
    <property type="match status" value="1"/>
</dbReference>
<dbReference type="Pfam" id="PF00072">
    <property type="entry name" value="Response_reg"/>
    <property type="match status" value="1"/>
</dbReference>
<evidence type="ECO:0000256" key="6">
    <source>
        <dbReference type="ARBA" id="ARBA00023163"/>
    </source>
</evidence>
<comment type="subcellular location">
    <subcellularLocation>
        <location evidence="1">Cytoplasm</location>
    </subcellularLocation>
</comment>
<name>A0A2R5EYR2_9BACL</name>
<feature type="domain" description="OmpR/PhoB-type" evidence="10">
    <location>
        <begin position="131"/>
        <end position="230"/>
    </location>
</feature>
<keyword evidence="4" id="KW-0805">Transcription regulation</keyword>
<keyword evidence="6" id="KW-0804">Transcription</keyword>
<feature type="DNA-binding region" description="OmpR/PhoB-type" evidence="8">
    <location>
        <begin position="131"/>
        <end position="230"/>
    </location>
</feature>
<dbReference type="FunFam" id="3.40.50.2300:FF:000001">
    <property type="entry name" value="DNA-binding response regulator PhoB"/>
    <property type="match status" value="1"/>
</dbReference>
<evidence type="ECO:0000313" key="12">
    <source>
        <dbReference type="Proteomes" id="UP000245202"/>
    </source>
</evidence>
<dbReference type="RefSeq" id="WP_108995594.1">
    <property type="nucleotide sequence ID" value="NZ_BDQX01000390.1"/>
</dbReference>
<evidence type="ECO:0000256" key="2">
    <source>
        <dbReference type="ARBA" id="ARBA00022553"/>
    </source>
</evidence>
<dbReference type="PANTHER" id="PTHR48111">
    <property type="entry name" value="REGULATOR OF RPOS"/>
    <property type="match status" value="1"/>
</dbReference>
<organism evidence="11 12">
    <name type="scientific">Paenibacillus agaridevorans</name>
    <dbReference type="NCBI Taxonomy" id="171404"/>
    <lineage>
        <taxon>Bacteria</taxon>
        <taxon>Bacillati</taxon>
        <taxon>Bacillota</taxon>
        <taxon>Bacilli</taxon>
        <taxon>Bacillales</taxon>
        <taxon>Paenibacillaceae</taxon>
        <taxon>Paenibacillus</taxon>
    </lineage>
</organism>
<evidence type="ECO:0000256" key="8">
    <source>
        <dbReference type="PROSITE-ProRule" id="PRU01091"/>
    </source>
</evidence>
<dbReference type="PROSITE" id="PS50110">
    <property type="entry name" value="RESPONSE_REGULATORY"/>
    <property type="match status" value="1"/>
</dbReference>
<gene>
    <name evidence="11" type="ORF">PAT3040_06049</name>
</gene>
<dbReference type="GO" id="GO:0032993">
    <property type="term" value="C:protein-DNA complex"/>
    <property type="evidence" value="ECO:0007669"/>
    <property type="project" value="TreeGrafter"/>
</dbReference>
<feature type="domain" description="Response regulatory" evidence="9">
    <location>
        <begin position="5"/>
        <end position="118"/>
    </location>
</feature>
<keyword evidence="2 7" id="KW-0597">Phosphoprotein</keyword>